<reference evidence="2 3" key="1">
    <citation type="journal article" date="2019" name="Commun. Biol.">
        <title>The bagworm genome reveals a unique fibroin gene that provides high tensile strength.</title>
        <authorList>
            <person name="Kono N."/>
            <person name="Nakamura H."/>
            <person name="Ohtoshi R."/>
            <person name="Tomita M."/>
            <person name="Numata K."/>
            <person name="Arakawa K."/>
        </authorList>
    </citation>
    <scope>NUCLEOTIDE SEQUENCE [LARGE SCALE GENOMIC DNA]</scope>
</reference>
<organism evidence="2 3">
    <name type="scientific">Eumeta variegata</name>
    <name type="common">Bagworm moth</name>
    <name type="synonym">Eumeta japonica</name>
    <dbReference type="NCBI Taxonomy" id="151549"/>
    <lineage>
        <taxon>Eukaryota</taxon>
        <taxon>Metazoa</taxon>
        <taxon>Ecdysozoa</taxon>
        <taxon>Arthropoda</taxon>
        <taxon>Hexapoda</taxon>
        <taxon>Insecta</taxon>
        <taxon>Pterygota</taxon>
        <taxon>Neoptera</taxon>
        <taxon>Endopterygota</taxon>
        <taxon>Lepidoptera</taxon>
        <taxon>Glossata</taxon>
        <taxon>Ditrysia</taxon>
        <taxon>Tineoidea</taxon>
        <taxon>Psychidae</taxon>
        <taxon>Oiketicinae</taxon>
        <taxon>Eumeta</taxon>
    </lineage>
</organism>
<sequence>MLSPLFDNQEFLFDEGWDMTMFHREAAAFTDTEFWADIEAEAAGLSMVPPADAGADPDWAVPADEEHKDKLVHHDCMWAGSCADSAHPGNTFVAVESRPAAAGQSLLRRTASPPRPDTPPSLDDEEQEPPEFRHAVDVAGTALRLLRDSAAVAADHSYTLAKPTTKHRFDSLGVQTPSDSGKWSGVRVGEAFEKLGAAAADARALRARETARIDRPAAPRPRLDARGSRPLPGPSPSATLNAPPTFRNVKLRNLRVPRRGPLIYPGTLETQLRTGTCVAFDTRYAIGTAVFASGYRIDNKFDEG</sequence>
<proteinExistence type="predicted"/>
<feature type="region of interest" description="Disordered" evidence="1">
    <location>
        <begin position="104"/>
        <end position="130"/>
    </location>
</feature>
<dbReference type="EMBL" id="BGZK01000268">
    <property type="protein sequence ID" value="GBP32993.1"/>
    <property type="molecule type" value="Genomic_DNA"/>
</dbReference>
<feature type="region of interest" description="Disordered" evidence="1">
    <location>
        <begin position="209"/>
        <end position="246"/>
    </location>
</feature>
<comment type="caution">
    <text evidence="2">The sequence shown here is derived from an EMBL/GenBank/DDBJ whole genome shotgun (WGS) entry which is preliminary data.</text>
</comment>
<keyword evidence="3" id="KW-1185">Reference proteome</keyword>
<protein>
    <submittedName>
        <fullName evidence="2">Uncharacterized protein</fullName>
    </submittedName>
</protein>
<evidence type="ECO:0000313" key="3">
    <source>
        <dbReference type="Proteomes" id="UP000299102"/>
    </source>
</evidence>
<accession>A0A4C1V2F9</accession>
<evidence type="ECO:0000256" key="1">
    <source>
        <dbReference type="SAM" id="MobiDB-lite"/>
    </source>
</evidence>
<evidence type="ECO:0000313" key="2">
    <source>
        <dbReference type="EMBL" id="GBP32993.1"/>
    </source>
</evidence>
<dbReference type="Proteomes" id="UP000299102">
    <property type="component" value="Unassembled WGS sequence"/>
</dbReference>
<dbReference type="STRING" id="151549.A0A4C1V2F9"/>
<gene>
    <name evidence="2" type="ORF">EVAR_82831_1</name>
</gene>
<name>A0A4C1V2F9_EUMVA</name>
<dbReference type="OrthoDB" id="5964374at2759"/>
<dbReference type="AlphaFoldDB" id="A0A4C1V2F9"/>
<feature type="compositionally biased region" description="Basic and acidic residues" evidence="1">
    <location>
        <begin position="209"/>
        <end position="227"/>
    </location>
</feature>